<dbReference type="OMA" id="ANSPWFA"/>
<evidence type="ECO:0000313" key="27">
    <source>
        <dbReference type="Xenbase" id="XB-GENE-17345246"/>
    </source>
</evidence>
<dbReference type="FunFam" id="3.40.50.1240:FF:000014">
    <property type="entry name" value="Multiple inositol polyphosphate phosphatase 1"/>
    <property type="match status" value="1"/>
</dbReference>
<evidence type="ECO:0000256" key="15">
    <source>
        <dbReference type="ARBA" id="ARBA00043691"/>
    </source>
</evidence>
<comment type="subcellular location">
    <subcellularLocation>
        <location evidence="1">Cell membrane</location>
    </subcellularLocation>
</comment>
<comment type="catalytic activity">
    <reaction evidence="14">
        <text>1D-myo-inositol 1,2-bisphosphate + H2O = 1D-myo-inositol 2-phosphate + phosphate</text>
        <dbReference type="Rhea" id="RHEA:77135"/>
        <dbReference type="ChEBI" id="CHEBI:15377"/>
        <dbReference type="ChEBI" id="CHEBI:43474"/>
        <dbReference type="ChEBI" id="CHEBI:84142"/>
        <dbReference type="ChEBI" id="CHEBI:195539"/>
        <dbReference type="EC" id="3.1.3.62"/>
    </reaction>
    <physiologicalReaction direction="left-to-right" evidence="14">
        <dbReference type="Rhea" id="RHEA:77136"/>
    </physiologicalReaction>
</comment>
<accession>A0A1L8FE35</accession>
<dbReference type="AGR" id="Xenbase:XB-GENE-17345246"/>
<evidence type="ECO:0000256" key="12">
    <source>
        <dbReference type="ARBA" id="ARBA00043668"/>
    </source>
</evidence>
<reference evidence="26" key="1">
    <citation type="submission" date="2025-08" db="UniProtKB">
        <authorList>
            <consortium name="RefSeq"/>
        </authorList>
    </citation>
    <scope>IDENTIFICATION</scope>
    <source>
        <strain evidence="26">J_2021</strain>
        <tissue evidence="26">Erythrocytes</tissue>
    </source>
</reference>
<dbReference type="RefSeq" id="XP_018082801.1">
    <property type="nucleotide sequence ID" value="XM_018227312.2"/>
</dbReference>
<evidence type="ECO:0000256" key="22">
    <source>
        <dbReference type="ARBA" id="ARBA00043801"/>
    </source>
</evidence>
<dbReference type="InterPro" id="IPR029033">
    <property type="entry name" value="His_PPase_superfam"/>
</dbReference>
<evidence type="ECO:0000256" key="23">
    <source>
        <dbReference type="ARBA" id="ARBA00043829"/>
    </source>
</evidence>
<dbReference type="GO" id="GO:0034417">
    <property type="term" value="F:bisphosphoglycerate 3-phosphatase activity"/>
    <property type="evidence" value="ECO:0007669"/>
    <property type="project" value="UniProtKB-EC"/>
</dbReference>
<dbReference type="PANTHER" id="PTHR20963">
    <property type="entry name" value="MULTIPLE INOSITOL POLYPHOSPHATE PHOSPHATASE-RELATED"/>
    <property type="match status" value="1"/>
</dbReference>
<keyword evidence="9" id="KW-0472">Membrane</keyword>
<evidence type="ECO:0000256" key="7">
    <source>
        <dbReference type="ARBA" id="ARBA00022729"/>
    </source>
</evidence>
<organism evidence="25 26">
    <name type="scientific">Xenopus laevis</name>
    <name type="common">African clawed frog</name>
    <dbReference type="NCBI Taxonomy" id="8355"/>
    <lineage>
        <taxon>Eukaryota</taxon>
        <taxon>Metazoa</taxon>
        <taxon>Chordata</taxon>
        <taxon>Craniata</taxon>
        <taxon>Vertebrata</taxon>
        <taxon>Euteleostomi</taxon>
        <taxon>Amphibia</taxon>
        <taxon>Batrachia</taxon>
        <taxon>Anura</taxon>
        <taxon>Pipoidea</taxon>
        <taxon>Pipidae</taxon>
        <taxon>Xenopodinae</taxon>
        <taxon>Xenopus</taxon>
        <taxon>Xenopus</taxon>
    </lineage>
</organism>
<keyword evidence="10" id="KW-0325">Glycoprotein</keyword>
<evidence type="ECO:0000256" key="10">
    <source>
        <dbReference type="ARBA" id="ARBA00023180"/>
    </source>
</evidence>
<evidence type="ECO:0000256" key="14">
    <source>
        <dbReference type="ARBA" id="ARBA00043674"/>
    </source>
</evidence>
<name>A0A1L8FE35_XENLA</name>
<evidence type="ECO:0000256" key="11">
    <source>
        <dbReference type="ARBA" id="ARBA00031642"/>
    </source>
</evidence>
<dbReference type="EC" id="3.1.3.62" evidence="4"/>
<dbReference type="SUPFAM" id="SSF53254">
    <property type="entry name" value="Phosphoglycerate mutase-like"/>
    <property type="match status" value="1"/>
</dbReference>
<evidence type="ECO:0000256" key="6">
    <source>
        <dbReference type="ARBA" id="ARBA00022475"/>
    </source>
</evidence>
<evidence type="ECO:0000256" key="2">
    <source>
        <dbReference type="ARBA" id="ARBA00008422"/>
    </source>
</evidence>
<comment type="catalytic activity">
    <reaction evidence="20">
        <text>1D-myo-inositol 1,2,3,5,6-pentakisphosphate + H2O = 1D-myo-inositol 1,2,3,6-tetrakisphosphate + phosphate</text>
        <dbReference type="Rhea" id="RHEA:77111"/>
        <dbReference type="ChEBI" id="CHEBI:15377"/>
        <dbReference type="ChEBI" id="CHEBI:43474"/>
        <dbReference type="ChEBI" id="CHEBI:58747"/>
        <dbReference type="ChEBI" id="CHEBI:195534"/>
    </reaction>
    <physiologicalReaction direction="left-to-right" evidence="20">
        <dbReference type="Rhea" id="RHEA:77112"/>
    </physiologicalReaction>
</comment>
<keyword evidence="8" id="KW-0378">Hydrolase</keyword>
<comment type="catalytic activity">
    <reaction evidence="19">
        <text>1D-myo-inositol 1,2,6-trisphosphate + H2O = 1D-myo-inositol 1,2-bisphosphate + phosphate</text>
        <dbReference type="Rhea" id="RHEA:77131"/>
        <dbReference type="ChEBI" id="CHEBI:15377"/>
        <dbReference type="ChEBI" id="CHEBI:43474"/>
        <dbReference type="ChEBI" id="CHEBI:195537"/>
        <dbReference type="ChEBI" id="CHEBI:195539"/>
        <dbReference type="EC" id="3.1.3.62"/>
    </reaction>
    <physiologicalReaction direction="left-to-right" evidence="19">
        <dbReference type="Rhea" id="RHEA:77132"/>
    </physiologicalReaction>
</comment>
<evidence type="ECO:0000256" key="18">
    <source>
        <dbReference type="ARBA" id="ARBA00043746"/>
    </source>
</evidence>
<proteinExistence type="inferred from homology"/>
<evidence type="ECO:0000256" key="13">
    <source>
        <dbReference type="ARBA" id="ARBA00043671"/>
    </source>
</evidence>
<comment type="similarity">
    <text evidence="2">Belongs to the histidine acid phosphatase family. MINPP1 subfamily.</text>
</comment>
<dbReference type="Bgee" id="108697356">
    <property type="expression patterns" value="Expressed in liver and 19 other cell types or tissues"/>
</dbReference>
<dbReference type="Proteomes" id="UP000186698">
    <property type="component" value="Chromosome 7S"/>
</dbReference>
<dbReference type="PIRSF" id="PIRSF000894">
    <property type="entry name" value="Acid_phosphatase"/>
    <property type="match status" value="1"/>
</dbReference>
<dbReference type="Xenbase" id="XB-GENE-17345246">
    <property type="gene designation" value="minpp1.S"/>
</dbReference>
<evidence type="ECO:0000256" key="19">
    <source>
        <dbReference type="ARBA" id="ARBA00043747"/>
    </source>
</evidence>
<comment type="catalytic activity">
    <reaction evidence="18">
        <text>1D-myo-inositol hexakisphosphate + H2O = 1D-myo-inositol 1,2,3,5,6-pentakisphosphate + phosphate</text>
        <dbReference type="Rhea" id="RHEA:20960"/>
        <dbReference type="ChEBI" id="CHEBI:15377"/>
        <dbReference type="ChEBI" id="CHEBI:43474"/>
        <dbReference type="ChEBI" id="CHEBI:58130"/>
        <dbReference type="ChEBI" id="CHEBI:58747"/>
    </reaction>
    <physiologicalReaction direction="left-to-right" evidence="18">
        <dbReference type="Rhea" id="RHEA:20961"/>
    </physiologicalReaction>
</comment>
<evidence type="ECO:0000256" key="9">
    <source>
        <dbReference type="ARBA" id="ARBA00023136"/>
    </source>
</evidence>
<dbReference type="InterPro" id="IPR000560">
    <property type="entry name" value="His_Pase_clade-2"/>
</dbReference>
<dbReference type="GO" id="GO:0005886">
    <property type="term" value="C:plasma membrane"/>
    <property type="evidence" value="ECO:0007669"/>
    <property type="project" value="UniProtKB-SubCell"/>
</dbReference>
<comment type="catalytic activity">
    <reaction evidence="12">
        <text>1D-myo-inositol 1,2,5,6-tetrakisphosphate + H2O = 1D-myo-inositol 1,2,6-trisphosphate + phosphate</text>
        <dbReference type="Rhea" id="RHEA:77119"/>
        <dbReference type="ChEBI" id="CHEBI:15377"/>
        <dbReference type="ChEBI" id="CHEBI:43474"/>
        <dbReference type="ChEBI" id="CHEBI:195535"/>
        <dbReference type="ChEBI" id="CHEBI:195537"/>
        <dbReference type="EC" id="3.1.3.62"/>
    </reaction>
    <physiologicalReaction direction="left-to-right" evidence="12">
        <dbReference type="Rhea" id="RHEA:77120"/>
    </physiologicalReaction>
</comment>
<dbReference type="STRING" id="8355.A0A1L8FE35"/>
<dbReference type="AlphaFoldDB" id="A0A1L8FE35"/>
<dbReference type="PANTHER" id="PTHR20963:SF8">
    <property type="entry name" value="MULTIPLE INOSITOL POLYPHOSPHATE PHOSPHATASE 1"/>
    <property type="match status" value="1"/>
</dbReference>
<keyword evidence="6" id="KW-1003">Cell membrane</keyword>
<evidence type="ECO:0000256" key="17">
    <source>
        <dbReference type="ARBA" id="ARBA00043739"/>
    </source>
</evidence>
<dbReference type="CDD" id="cd07061">
    <property type="entry name" value="HP_HAP_like"/>
    <property type="match status" value="1"/>
</dbReference>
<evidence type="ECO:0000256" key="21">
    <source>
        <dbReference type="ARBA" id="ARBA00043762"/>
    </source>
</evidence>
<comment type="catalytic activity">
    <reaction evidence="15">
        <text>1D-myo-inositol hexakisphosphate + H2O = 1D-myo-inositol 1,2,4,5,6-pentakisphosphate + phosphate</text>
        <dbReference type="Rhea" id="RHEA:16989"/>
        <dbReference type="ChEBI" id="CHEBI:15377"/>
        <dbReference type="ChEBI" id="CHEBI:43474"/>
        <dbReference type="ChEBI" id="CHEBI:57798"/>
        <dbReference type="ChEBI" id="CHEBI:58130"/>
        <dbReference type="EC" id="3.1.3.62"/>
    </reaction>
    <physiologicalReaction direction="left-to-right" evidence="15">
        <dbReference type="Rhea" id="RHEA:16990"/>
    </physiologicalReaction>
</comment>
<dbReference type="GeneID" id="108697356"/>
<comment type="catalytic activity">
    <reaction evidence="24">
        <text>(2R)-2,3-bisphosphoglycerate + H2O = (2R)-2-phosphoglycerate + phosphate</text>
        <dbReference type="Rhea" id="RHEA:27381"/>
        <dbReference type="ChEBI" id="CHEBI:15377"/>
        <dbReference type="ChEBI" id="CHEBI:43474"/>
        <dbReference type="ChEBI" id="CHEBI:58248"/>
        <dbReference type="ChEBI" id="CHEBI:58289"/>
        <dbReference type="EC" id="3.1.3.80"/>
    </reaction>
    <physiologicalReaction direction="left-to-right" evidence="24">
        <dbReference type="Rhea" id="RHEA:27382"/>
    </physiologicalReaction>
</comment>
<dbReference type="EC" id="3.1.3.80" evidence="3"/>
<dbReference type="CTD" id="108697356"/>
<dbReference type="Gene3D" id="3.40.50.1240">
    <property type="entry name" value="Phosphoglycerate mutase-like"/>
    <property type="match status" value="1"/>
</dbReference>
<comment type="catalytic activity">
    <reaction evidence="16">
        <text>1D-myo-inositol 1,2,3-trisphosphate + H2O = 1D-myo-inositol 2,3-bisphosphate + phosphate</text>
        <dbReference type="Rhea" id="RHEA:77127"/>
        <dbReference type="ChEBI" id="CHEBI:15377"/>
        <dbReference type="ChEBI" id="CHEBI:43474"/>
        <dbReference type="ChEBI" id="CHEBI:195536"/>
        <dbReference type="ChEBI" id="CHEBI:195538"/>
    </reaction>
    <physiologicalReaction direction="left-to-right" evidence="16">
        <dbReference type="Rhea" id="RHEA:77128"/>
    </physiologicalReaction>
</comment>
<dbReference type="OrthoDB" id="6509975at2759"/>
<dbReference type="GO" id="GO:0052745">
    <property type="term" value="F:inositol phosphate phosphatase activity"/>
    <property type="evidence" value="ECO:0000318"/>
    <property type="project" value="GO_Central"/>
</dbReference>
<evidence type="ECO:0000256" key="16">
    <source>
        <dbReference type="ARBA" id="ARBA00043733"/>
    </source>
</evidence>
<dbReference type="PaxDb" id="8355-A0A1L8FE35"/>
<dbReference type="Pfam" id="PF00328">
    <property type="entry name" value="His_Phos_2"/>
    <property type="match status" value="1"/>
</dbReference>
<evidence type="ECO:0000313" key="25">
    <source>
        <dbReference type="Proteomes" id="UP000186698"/>
    </source>
</evidence>
<sequence>MSFLFAPCRPCSPKPFQILLISVTWLCSSARTSVESRPPGLTFFFGTKTRYEEVNPFLQENPLLVTGKQDLLPNTCTPLKIVSVIRHGTRYPTHKQIKKMKKMHDLILKQKGIGSELVERLQQWEMWYEDWMDGQLVKKGEQDMRNLAYRLASLFPSLFTEERLKQSKMTFTTSSKHRCVDSTKSFISGLVHDYFRFPQTPESGLKDLPGMEPVINDTLMRFFDHCPKFLVEVEDNDTALHEVDKFKQSPEMKKVIQKISTLLDVPEQELSADLIQMAFFICSFELAIKNIVNSPWCSLFDEEDARVLEYLNDLKQYWKRGYGYDINSRSSCHLFQHIFQHLEIAVTESKSSQQVSIPVVMQFGHAETLLPLLALMGLFKDETPLTAENFISQTERKFRSGHIVPYASNLAFVLYRCDMAETQREKYQVQLLLNEQLLHFPHSHSSLCLFEEMKEQYGHLLDGCAISTECAIVKTNRSSEDEL</sequence>
<evidence type="ECO:0000256" key="20">
    <source>
        <dbReference type="ARBA" id="ARBA00043757"/>
    </source>
</evidence>
<keyword evidence="25" id="KW-1185">Reference proteome</keyword>
<comment type="catalytic activity">
    <reaction evidence="17">
        <text>1D-myo-inositol 1,2,3,6-tetrakisphosphate + H2O = 1D-myo-inositol 1,2,3-trisphosphate + phosphate</text>
        <dbReference type="Rhea" id="RHEA:77123"/>
        <dbReference type="ChEBI" id="CHEBI:15377"/>
        <dbReference type="ChEBI" id="CHEBI:43474"/>
        <dbReference type="ChEBI" id="CHEBI:195534"/>
        <dbReference type="ChEBI" id="CHEBI:195536"/>
    </reaction>
    <physiologicalReaction direction="left-to-right" evidence="17">
        <dbReference type="Rhea" id="RHEA:77124"/>
    </physiologicalReaction>
</comment>
<protein>
    <recommendedName>
        <fullName evidence="5">Multiple inositol polyphosphate phosphatase 1</fullName>
        <ecNumber evidence="4">3.1.3.62</ecNumber>
        <ecNumber evidence="3">3.1.3.80</ecNumber>
    </recommendedName>
    <alternativeName>
        <fullName evidence="11">2,3-bisphosphoglycerate 3-phosphatase</fullName>
    </alternativeName>
</protein>
<comment type="catalytic activity">
    <reaction evidence="13">
        <text>1D-myo-inositol 1,2,4,5,6-pentakisphosphate + H2O = 1D-myo-inositol 1,2,5,6-tetrakisphosphate + phosphate</text>
        <dbReference type="Rhea" id="RHEA:77115"/>
        <dbReference type="ChEBI" id="CHEBI:15377"/>
        <dbReference type="ChEBI" id="CHEBI:43474"/>
        <dbReference type="ChEBI" id="CHEBI:57798"/>
        <dbReference type="ChEBI" id="CHEBI:195535"/>
        <dbReference type="EC" id="3.1.3.62"/>
    </reaction>
    <physiologicalReaction direction="left-to-right" evidence="13">
        <dbReference type="Rhea" id="RHEA:77116"/>
    </physiologicalReaction>
</comment>
<evidence type="ECO:0000256" key="5">
    <source>
        <dbReference type="ARBA" id="ARBA00018097"/>
    </source>
</evidence>
<keyword evidence="7" id="KW-0732">Signal</keyword>
<dbReference type="KEGG" id="xla:108697356"/>
<evidence type="ECO:0000313" key="26">
    <source>
        <dbReference type="RefSeq" id="XP_018082801.1"/>
    </source>
</evidence>
<dbReference type="GO" id="GO:0003993">
    <property type="term" value="F:acid phosphatase activity"/>
    <property type="evidence" value="ECO:0000318"/>
    <property type="project" value="GO_Central"/>
</dbReference>
<evidence type="ECO:0000256" key="4">
    <source>
        <dbReference type="ARBA" id="ARBA00013040"/>
    </source>
</evidence>
<gene>
    <name evidence="26 27" type="primary">minpp1.S</name>
</gene>
<evidence type="ECO:0000256" key="24">
    <source>
        <dbReference type="ARBA" id="ARBA00043832"/>
    </source>
</evidence>
<evidence type="ECO:0000256" key="8">
    <source>
        <dbReference type="ARBA" id="ARBA00022801"/>
    </source>
</evidence>
<evidence type="ECO:0000256" key="1">
    <source>
        <dbReference type="ARBA" id="ARBA00004236"/>
    </source>
</evidence>
<comment type="catalytic activity">
    <reaction evidence="21">
        <text>1D-myo-inositol 1,3,4,5,6-pentakisphosphate + H2O = 1D-myo-inositol 1,4,5,6-tetrakisphosphate + phosphate</text>
        <dbReference type="Rhea" id="RHEA:77143"/>
        <dbReference type="ChEBI" id="CHEBI:15377"/>
        <dbReference type="ChEBI" id="CHEBI:43474"/>
        <dbReference type="ChEBI" id="CHEBI:57627"/>
        <dbReference type="ChEBI" id="CHEBI:57733"/>
    </reaction>
    <physiologicalReaction direction="left-to-right" evidence="21">
        <dbReference type="Rhea" id="RHEA:77144"/>
    </physiologicalReaction>
</comment>
<evidence type="ECO:0000256" key="3">
    <source>
        <dbReference type="ARBA" id="ARBA00012976"/>
    </source>
</evidence>
<comment type="catalytic activity">
    <reaction evidence="23">
        <text>1D-myo-inositol 1,4,5,6-tetrakisphosphate + H2O = 1D-myo-inositol 1,4,5-trisphosphate + phosphate</text>
        <dbReference type="Rhea" id="RHEA:77147"/>
        <dbReference type="ChEBI" id="CHEBI:15377"/>
        <dbReference type="ChEBI" id="CHEBI:43474"/>
        <dbReference type="ChEBI" id="CHEBI:57627"/>
        <dbReference type="ChEBI" id="CHEBI:203600"/>
    </reaction>
    <physiologicalReaction direction="left-to-right" evidence="23">
        <dbReference type="Rhea" id="RHEA:77148"/>
    </physiologicalReaction>
</comment>
<dbReference type="InterPro" id="IPR016274">
    <property type="entry name" value="Histidine_acid_Pase_euk"/>
</dbReference>
<comment type="catalytic activity">
    <reaction evidence="22">
        <text>1D-myo-inositol 2,3-bisphosphate + H2O = 1D-myo-inositol 2-phosphate + phosphate</text>
        <dbReference type="Rhea" id="RHEA:77139"/>
        <dbReference type="ChEBI" id="CHEBI:15377"/>
        <dbReference type="ChEBI" id="CHEBI:43474"/>
        <dbReference type="ChEBI" id="CHEBI:84142"/>
        <dbReference type="ChEBI" id="CHEBI:195538"/>
    </reaction>
    <physiologicalReaction direction="left-to-right" evidence="22">
        <dbReference type="Rhea" id="RHEA:77140"/>
    </physiologicalReaction>
</comment>